<name>A0ABU7GZD4_9SPHI</name>
<proteinExistence type="predicted"/>
<accession>A0ABU7GZD4</accession>
<dbReference type="EMBL" id="JAZDQU010000001">
    <property type="protein sequence ID" value="MEE1884305.1"/>
    <property type="molecule type" value="Genomic_DNA"/>
</dbReference>
<reference evidence="1 2" key="1">
    <citation type="submission" date="2024-01" db="EMBL/GenBank/DDBJ databases">
        <title>Pedobacter sp. nov., isolated from oil-contaminated soil.</title>
        <authorList>
            <person name="Le N.T.T."/>
        </authorList>
    </citation>
    <scope>NUCLEOTIDE SEQUENCE [LARGE SCALE GENOMIC DNA]</scope>
    <source>
        <strain evidence="1 2">VNH31</strain>
    </source>
</reference>
<organism evidence="1 2">
    <name type="scientific">Pedobacter flavus</name>
    <dbReference type="NCBI Taxonomy" id="3113906"/>
    <lineage>
        <taxon>Bacteria</taxon>
        <taxon>Pseudomonadati</taxon>
        <taxon>Bacteroidota</taxon>
        <taxon>Sphingobacteriia</taxon>
        <taxon>Sphingobacteriales</taxon>
        <taxon>Sphingobacteriaceae</taxon>
        <taxon>Pedobacter</taxon>
    </lineage>
</organism>
<comment type="caution">
    <text evidence="1">The sequence shown here is derived from an EMBL/GenBank/DDBJ whole genome shotgun (WGS) entry which is preliminary data.</text>
</comment>
<dbReference type="Proteomes" id="UP001337681">
    <property type="component" value="Unassembled WGS sequence"/>
</dbReference>
<keyword evidence="2" id="KW-1185">Reference proteome</keyword>
<protein>
    <submittedName>
        <fullName evidence="1">Uncharacterized protein</fullName>
    </submittedName>
</protein>
<evidence type="ECO:0000313" key="1">
    <source>
        <dbReference type="EMBL" id="MEE1884305.1"/>
    </source>
</evidence>
<evidence type="ECO:0000313" key="2">
    <source>
        <dbReference type="Proteomes" id="UP001337681"/>
    </source>
</evidence>
<sequence length="139" mass="15287">MCCLFLVIVTILTTSCNNKEFKKDLIKFNSDSTAIVIDVVDNAVYNSLMQRKNEGETLTSIISVVEIENESDSLFFEKEILGSVELKNEQLIFTPNSEMRKGSTYNITTMLGSGLGGTKATWNQALNVRGGGIQGTLTH</sequence>
<gene>
    <name evidence="1" type="ORF">VRU49_02620</name>
</gene>
<dbReference type="RefSeq" id="WP_330145222.1">
    <property type="nucleotide sequence ID" value="NZ_JAZDQU010000001.1"/>
</dbReference>